<sequence length="243" mass="24679">MLRVAIAGAGISGSILAAQLSKHANVRVTLLERFARGALPPGLNLLLNHNGMAALGALDARLAEAVRRVGEPMVSWSAATLSGRPLYGLGDVTAAGAASAVGGERSGPLADTYGVRGRWRDLTATCQLAAVASAAEIRWRTQVAGVRCSSGGARGSRAPLTLTLHRAAEIAGGIGTYTNQEALGSGNAGSPAVAAAAAAEAEAAAWADARAEELEVDLLVGCDGRYSSVRKASVDAEDELVWP</sequence>
<dbReference type="PANTHER" id="PTHR13789">
    <property type="entry name" value="MONOOXYGENASE"/>
    <property type="match status" value="1"/>
</dbReference>
<keyword evidence="4" id="KW-1185">Reference proteome</keyword>
<dbReference type="PRINTS" id="PR00420">
    <property type="entry name" value="RNGMNOXGNASE"/>
</dbReference>
<evidence type="ECO:0000313" key="3">
    <source>
        <dbReference type="EMBL" id="CAK0864645.1"/>
    </source>
</evidence>
<keyword evidence="2" id="KW-0503">Monooxygenase</keyword>
<evidence type="ECO:0000313" key="4">
    <source>
        <dbReference type="Proteomes" id="UP001189429"/>
    </source>
</evidence>
<dbReference type="PANTHER" id="PTHR13789:SF309">
    <property type="entry name" value="PUTATIVE (AFU_ORTHOLOGUE AFUA_6G14510)-RELATED"/>
    <property type="match status" value="1"/>
</dbReference>
<reference evidence="3" key="1">
    <citation type="submission" date="2023-10" db="EMBL/GenBank/DDBJ databases">
        <authorList>
            <person name="Chen Y."/>
            <person name="Shah S."/>
            <person name="Dougan E. K."/>
            <person name="Thang M."/>
            <person name="Chan C."/>
        </authorList>
    </citation>
    <scope>NUCLEOTIDE SEQUENCE [LARGE SCALE GENOMIC DNA]</scope>
</reference>
<dbReference type="InterPro" id="IPR050493">
    <property type="entry name" value="FAD-dep_Monooxygenase_BioMet"/>
</dbReference>
<accession>A0ABN9UWW0</accession>
<comment type="caution">
    <text evidence="3">The sequence shown here is derived from an EMBL/GenBank/DDBJ whole genome shotgun (WGS) entry which is preliminary data.</text>
</comment>
<organism evidence="3 4">
    <name type="scientific">Prorocentrum cordatum</name>
    <dbReference type="NCBI Taxonomy" id="2364126"/>
    <lineage>
        <taxon>Eukaryota</taxon>
        <taxon>Sar</taxon>
        <taxon>Alveolata</taxon>
        <taxon>Dinophyceae</taxon>
        <taxon>Prorocentrales</taxon>
        <taxon>Prorocentraceae</taxon>
        <taxon>Prorocentrum</taxon>
    </lineage>
</organism>
<gene>
    <name evidence="3" type="ORF">PCOR1329_LOCUS52466</name>
</gene>
<dbReference type="InterPro" id="IPR036188">
    <property type="entry name" value="FAD/NAD-bd_sf"/>
</dbReference>
<evidence type="ECO:0008006" key="5">
    <source>
        <dbReference type="Google" id="ProtNLM"/>
    </source>
</evidence>
<dbReference type="EMBL" id="CAUYUJ010016387">
    <property type="protein sequence ID" value="CAK0864645.1"/>
    <property type="molecule type" value="Genomic_DNA"/>
</dbReference>
<name>A0ABN9UWW0_9DINO</name>
<evidence type="ECO:0000256" key="1">
    <source>
        <dbReference type="ARBA" id="ARBA00023002"/>
    </source>
</evidence>
<proteinExistence type="predicted"/>
<evidence type="ECO:0000256" key="2">
    <source>
        <dbReference type="ARBA" id="ARBA00023033"/>
    </source>
</evidence>
<keyword evidence="1" id="KW-0560">Oxidoreductase</keyword>
<dbReference type="SUPFAM" id="SSF51905">
    <property type="entry name" value="FAD/NAD(P)-binding domain"/>
    <property type="match status" value="1"/>
</dbReference>
<feature type="non-terminal residue" evidence="3">
    <location>
        <position position="243"/>
    </location>
</feature>
<protein>
    <recommendedName>
        <fullName evidence="5">FAD-binding domain-containing protein</fullName>
    </recommendedName>
</protein>
<dbReference type="Proteomes" id="UP001189429">
    <property type="component" value="Unassembled WGS sequence"/>
</dbReference>
<dbReference type="Gene3D" id="3.50.50.60">
    <property type="entry name" value="FAD/NAD(P)-binding domain"/>
    <property type="match status" value="1"/>
</dbReference>
<dbReference type="Pfam" id="PF13450">
    <property type="entry name" value="NAD_binding_8"/>
    <property type="match status" value="1"/>
</dbReference>